<organism evidence="2 3">
    <name type="scientific">Adineta steineri</name>
    <dbReference type="NCBI Taxonomy" id="433720"/>
    <lineage>
        <taxon>Eukaryota</taxon>
        <taxon>Metazoa</taxon>
        <taxon>Spiralia</taxon>
        <taxon>Gnathifera</taxon>
        <taxon>Rotifera</taxon>
        <taxon>Eurotatoria</taxon>
        <taxon>Bdelloidea</taxon>
        <taxon>Adinetida</taxon>
        <taxon>Adinetidae</taxon>
        <taxon>Adineta</taxon>
    </lineage>
</organism>
<dbReference type="Proteomes" id="UP000663868">
    <property type="component" value="Unassembled WGS sequence"/>
</dbReference>
<proteinExistence type="predicted"/>
<evidence type="ECO:0000256" key="1">
    <source>
        <dbReference type="SAM" id="MobiDB-lite"/>
    </source>
</evidence>
<feature type="compositionally biased region" description="Basic and acidic residues" evidence="1">
    <location>
        <begin position="131"/>
        <end position="141"/>
    </location>
</feature>
<feature type="non-terminal residue" evidence="2">
    <location>
        <position position="141"/>
    </location>
</feature>
<dbReference type="EMBL" id="CAJOBB010018980">
    <property type="protein sequence ID" value="CAF4353793.1"/>
    <property type="molecule type" value="Genomic_DNA"/>
</dbReference>
<accession>A0A820LFM0</accession>
<dbReference type="AlphaFoldDB" id="A0A820LFM0"/>
<name>A0A820LFM0_9BILA</name>
<gene>
    <name evidence="2" type="ORF">KXQ929_LOCUS48419</name>
</gene>
<evidence type="ECO:0000313" key="2">
    <source>
        <dbReference type="EMBL" id="CAF4353793.1"/>
    </source>
</evidence>
<sequence>EDNVLRFLGIIEERTNELLTAQAAISAKEQNIPLRERAPNLIGDGPSGPPPIVPIHLPNTEDRRDYEDREGRTEEELKPLTREELKQRAIDHVRNLEKRALQNEQSKYSDLAPTSREKGTAGTSRIDSGGETEKTSTARGR</sequence>
<feature type="region of interest" description="Disordered" evidence="1">
    <location>
        <begin position="38"/>
        <end position="141"/>
    </location>
</feature>
<reference evidence="2" key="1">
    <citation type="submission" date="2021-02" db="EMBL/GenBank/DDBJ databases">
        <authorList>
            <person name="Nowell W R."/>
        </authorList>
    </citation>
    <scope>NUCLEOTIDE SEQUENCE</scope>
</reference>
<comment type="caution">
    <text evidence="2">The sequence shown here is derived from an EMBL/GenBank/DDBJ whole genome shotgun (WGS) entry which is preliminary data.</text>
</comment>
<evidence type="ECO:0000313" key="3">
    <source>
        <dbReference type="Proteomes" id="UP000663868"/>
    </source>
</evidence>
<protein>
    <submittedName>
        <fullName evidence="2">Uncharacterized protein</fullName>
    </submittedName>
</protein>
<feature type="compositionally biased region" description="Basic and acidic residues" evidence="1">
    <location>
        <begin position="59"/>
        <end position="101"/>
    </location>
</feature>